<sequence length="334" mass="38331">PFRVGDPISIQAYRSLMDLRAAHSLRTPLYKGFTIGLNFRLPPPRQPLSHPRSTDPLMPTDAVRKAPHPPTEVDMTYILCKPLQTGPEYESEVWLAQPCQPFSPGAPTSQVVLKFVIPSRLPRPPTELTEGMLHHEFEYTLPGDVLDCEVRAYEWLQDLQGSNMPYYYGVHQVTMPWDEVAYVIALEHVSESLSLSSIQRCIDPPIADDTNTTECTKYRDFASYVKLFTSALSALQRAHSWHIHHLDVNGDNILVDETHDHAVLIDWCNIAHLQVDEGNLGNPYEWARSRDLHLLLHTFAQCEEHYDNFAQYVRDNHPDFKTHYVPFKPNVYYA</sequence>
<proteinExistence type="predicted"/>
<dbReference type="EMBL" id="KZ857478">
    <property type="protein sequence ID" value="RDX42723.1"/>
    <property type="molecule type" value="Genomic_DNA"/>
</dbReference>
<reference evidence="1 2" key="1">
    <citation type="journal article" date="2018" name="Biotechnol. Biofuels">
        <title>Integrative visual omics of the white-rot fungus Polyporus brumalis exposes the biotechnological potential of its oxidative enzymes for delignifying raw plant biomass.</title>
        <authorList>
            <person name="Miyauchi S."/>
            <person name="Rancon A."/>
            <person name="Drula E."/>
            <person name="Hage H."/>
            <person name="Chaduli D."/>
            <person name="Favel A."/>
            <person name="Grisel S."/>
            <person name="Henrissat B."/>
            <person name="Herpoel-Gimbert I."/>
            <person name="Ruiz-Duenas F.J."/>
            <person name="Chevret D."/>
            <person name="Hainaut M."/>
            <person name="Lin J."/>
            <person name="Wang M."/>
            <person name="Pangilinan J."/>
            <person name="Lipzen A."/>
            <person name="Lesage-Meessen L."/>
            <person name="Navarro D."/>
            <person name="Riley R."/>
            <person name="Grigoriev I.V."/>
            <person name="Zhou S."/>
            <person name="Raouche S."/>
            <person name="Rosso M.N."/>
        </authorList>
    </citation>
    <scope>NUCLEOTIDE SEQUENCE [LARGE SCALE GENOMIC DNA]</scope>
    <source>
        <strain evidence="1 2">BRFM 1820</strain>
    </source>
</reference>
<feature type="non-terminal residue" evidence="1">
    <location>
        <position position="1"/>
    </location>
</feature>
<dbReference type="STRING" id="139420.A0A371CR14"/>
<dbReference type="OrthoDB" id="2746521at2759"/>
<dbReference type="SUPFAM" id="SSF56112">
    <property type="entry name" value="Protein kinase-like (PK-like)"/>
    <property type="match status" value="1"/>
</dbReference>
<name>A0A371CR14_9APHY</name>
<evidence type="ECO:0000313" key="2">
    <source>
        <dbReference type="Proteomes" id="UP000256964"/>
    </source>
</evidence>
<dbReference type="Proteomes" id="UP000256964">
    <property type="component" value="Unassembled WGS sequence"/>
</dbReference>
<organism evidence="1 2">
    <name type="scientific">Lentinus brumalis</name>
    <dbReference type="NCBI Taxonomy" id="2498619"/>
    <lineage>
        <taxon>Eukaryota</taxon>
        <taxon>Fungi</taxon>
        <taxon>Dikarya</taxon>
        <taxon>Basidiomycota</taxon>
        <taxon>Agaricomycotina</taxon>
        <taxon>Agaricomycetes</taxon>
        <taxon>Polyporales</taxon>
        <taxon>Polyporaceae</taxon>
        <taxon>Lentinus</taxon>
    </lineage>
</organism>
<dbReference type="Gene3D" id="1.10.510.10">
    <property type="entry name" value="Transferase(Phosphotransferase) domain 1"/>
    <property type="match status" value="1"/>
</dbReference>
<dbReference type="AlphaFoldDB" id="A0A371CR14"/>
<accession>A0A371CR14</accession>
<protein>
    <recommendedName>
        <fullName evidence="3">Protein kinase domain-containing protein</fullName>
    </recommendedName>
</protein>
<keyword evidence="2" id="KW-1185">Reference proteome</keyword>
<dbReference type="InterPro" id="IPR011009">
    <property type="entry name" value="Kinase-like_dom_sf"/>
</dbReference>
<evidence type="ECO:0008006" key="3">
    <source>
        <dbReference type="Google" id="ProtNLM"/>
    </source>
</evidence>
<evidence type="ECO:0000313" key="1">
    <source>
        <dbReference type="EMBL" id="RDX42723.1"/>
    </source>
</evidence>
<gene>
    <name evidence="1" type="ORF">OH76DRAFT_1362217</name>
</gene>